<dbReference type="Gene3D" id="3.40.50.1000">
    <property type="entry name" value="HAD superfamily/HAD-like"/>
    <property type="match status" value="1"/>
</dbReference>
<sequence>MSQEDYPVDFVLDSIEATMATSKQPKVLLFDIGGVCVLSPMQAILDYEISNSIPPGWVNHSISRTSPHGFWHRLERGELPMDAKFFEGFSSDLHNPSLWRNFYLEKALKADPSLAKDVPPVPKVDAEYLFWQMMSHSRDFDPWMYPALQALKKSDKYILAALSNTVIFPEGHAYSNPPPEKDIRRLFDVFVSSAHVGLRKPDPAIYAHTLSTLQEFASTNASTPRGKANNWSAGIQPSDIVFLDDIGENLKAGKAFGFRTIKVHLGRAFEAVDQLEEVTGLKLAGGRERVPIKVGVTKAKL</sequence>
<dbReference type="InterPro" id="IPR023214">
    <property type="entry name" value="HAD_sf"/>
</dbReference>
<dbReference type="InterPro" id="IPR052898">
    <property type="entry name" value="ACAD10-like"/>
</dbReference>
<proteinExistence type="predicted"/>
<evidence type="ECO:0008006" key="3">
    <source>
        <dbReference type="Google" id="ProtNLM"/>
    </source>
</evidence>
<reference evidence="1 2" key="1">
    <citation type="journal article" date="2024" name="Commun. Biol.">
        <title>Comparative genomic analysis of thermophilic fungi reveals convergent evolutionary adaptations and gene losses.</title>
        <authorList>
            <person name="Steindorff A.S."/>
            <person name="Aguilar-Pontes M.V."/>
            <person name="Robinson A.J."/>
            <person name="Andreopoulos B."/>
            <person name="LaButti K."/>
            <person name="Kuo A."/>
            <person name="Mondo S."/>
            <person name="Riley R."/>
            <person name="Otillar R."/>
            <person name="Haridas S."/>
            <person name="Lipzen A."/>
            <person name="Grimwood J."/>
            <person name="Schmutz J."/>
            <person name="Clum A."/>
            <person name="Reid I.D."/>
            <person name="Moisan M.C."/>
            <person name="Butler G."/>
            <person name="Nguyen T.T.M."/>
            <person name="Dewar K."/>
            <person name="Conant G."/>
            <person name="Drula E."/>
            <person name="Henrissat B."/>
            <person name="Hansel C."/>
            <person name="Singer S."/>
            <person name="Hutchinson M.I."/>
            <person name="de Vries R.P."/>
            <person name="Natvig D.O."/>
            <person name="Powell A.J."/>
            <person name="Tsang A."/>
            <person name="Grigoriev I.V."/>
        </authorList>
    </citation>
    <scope>NUCLEOTIDE SEQUENCE [LARGE SCALE GENOMIC DNA]</scope>
    <source>
        <strain evidence="1 2">CBS 494.80</strain>
    </source>
</reference>
<protein>
    <recommendedName>
        <fullName evidence="3">Epoxide hydrolase</fullName>
    </recommendedName>
</protein>
<dbReference type="EMBL" id="JAZHXI010000005">
    <property type="protein sequence ID" value="KAL2071085.1"/>
    <property type="molecule type" value="Genomic_DNA"/>
</dbReference>
<dbReference type="InterPro" id="IPR023198">
    <property type="entry name" value="PGP-like_dom2"/>
</dbReference>
<accession>A0ABR4CMB0</accession>
<comment type="caution">
    <text evidence="1">The sequence shown here is derived from an EMBL/GenBank/DDBJ whole genome shotgun (WGS) entry which is preliminary data.</text>
</comment>
<keyword evidence="2" id="KW-1185">Reference proteome</keyword>
<dbReference type="CDD" id="cd02603">
    <property type="entry name" value="HAD_sEH-N_like"/>
    <property type="match status" value="1"/>
</dbReference>
<dbReference type="PANTHER" id="PTHR47829">
    <property type="entry name" value="HYDROLASE, PUTATIVE (AFU_ORTHOLOGUE AFUA_1G12880)-RELATED"/>
    <property type="match status" value="1"/>
</dbReference>
<organism evidence="1 2">
    <name type="scientific">Oculimacula yallundae</name>
    <dbReference type="NCBI Taxonomy" id="86028"/>
    <lineage>
        <taxon>Eukaryota</taxon>
        <taxon>Fungi</taxon>
        <taxon>Dikarya</taxon>
        <taxon>Ascomycota</taxon>
        <taxon>Pezizomycotina</taxon>
        <taxon>Leotiomycetes</taxon>
        <taxon>Helotiales</taxon>
        <taxon>Ploettnerulaceae</taxon>
        <taxon>Oculimacula</taxon>
    </lineage>
</organism>
<dbReference type="Proteomes" id="UP001595075">
    <property type="component" value="Unassembled WGS sequence"/>
</dbReference>
<dbReference type="InterPro" id="IPR036412">
    <property type="entry name" value="HAD-like_sf"/>
</dbReference>
<dbReference type="SUPFAM" id="SSF56784">
    <property type="entry name" value="HAD-like"/>
    <property type="match status" value="1"/>
</dbReference>
<evidence type="ECO:0000313" key="2">
    <source>
        <dbReference type="Proteomes" id="UP001595075"/>
    </source>
</evidence>
<name>A0ABR4CMB0_9HELO</name>
<dbReference type="PANTHER" id="PTHR47829:SF1">
    <property type="entry name" value="HAD FAMILY PHOSPHATASE"/>
    <property type="match status" value="1"/>
</dbReference>
<gene>
    <name evidence="1" type="ORF">VTL71DRAFT_12320</name>
</gene>
<evidence type="ECO:0000313" key="1">
    <source>
        <dbReference type="EMBL" id="KAL2071085.1"/>
    </source>
</evidence>
<dbReference type="Gene3D" id="1.10.150.240">
    <property type="entry name" value="Putative phosphatase, domain 2"/>
    <property type="match status" value="1"/>
</dbReference>